<dbReference type="PANTHER" id="PTHR43130:SF3">
    <property type="entry name" value="HTH-TYPE TRANSCRIPTIONAL REGULATOR RV1931C"/>
    <property type="match status" value="1"/>
</dbReference>
<dbReference type="GO" id="GO:0032259">
    <property type="term" value="P:methylation"/>
    <property type="evidence" value="ECO:0007669"/>
    <property type="project" value="UniProtKB-KW"/>
</dbReference>
<dbReference type="Gene3D" id="3.40.50.880">
    <property type="match status" value="1"/>
</dbReference>
<dbReference type="SMART" id="SM00342">
    <property type="entry name" value="HTH_ARAC"/>
    <property type="match status" value="1"/>
</dbReference>
<gene>
    <name evidence="3" type="primary">adaA_2</name>
    <name evidence="3" type="ORF">NCTC11343_02488</name>
</gene>
<dbReference type="Pfam" id="PF12833">
    <property type="entry name" value="HTH_18"/>
    <property type="match status" value="1"/>
</dbReference>
<dbReference type="PANTHER" id="PTHR43130">
    <property type="entry name" value="ARAC-FAMILY TRANSCRIPTIONAL REGULATOR"/>
    <property type="match status" value="1"/>
</dbReference>
<dbReference type="GO" id="GO:0043565">
    <property type="term" value="F:sequence-specific DNA binding"/>
    <property type="evidence" value="ECO:0007669"/>
    <property type="project" value="InterPro"/>
</dbReference>
<dbReference type="Proteomes" id="UP000251241">
    <property type="component" value="Unassembled WGS sequence"/>
</dbReference>
<keyword evidence="1" id="KW-0805">Transcription regulation</keyword>
<dbReference type="RefSeq" id="WP_112374766.1">
    <property type="nucleotide sequence ID" value="NZ_CP068089.1"/>
</dbReference>
<dbReference type="PROSITE" id="PS01124">
    <property type="entry name" value="HTH_ARAC_FAMILY_2"/>
    <property type="match status" value="1"/>
</dbReference>
<keyword evidence="3" id="KW-0489">Methyltransferase</keyword>
<dbReference type="InterPro" id="IPR052158">
    <property type="entry name" value="INH-QAR"/>
</dbReference>
<dbReference type="Gene3D" id="1.10.10.60">
    <property type="entry name" value="Homeodomain-like"/>
    <property type="match status" value="2"/>
</dbReference>
<evidence type="ECO:0000256" key="1">
    <source>
        <dbReference type="ARBA" id="ARBA00023015"/>
    </source>
</evidence>
<dbReference type="EC" id="2.1.1.-" evidence="3"/>
<protein>
    <submittedName>
        <fullName evidence="3">Methylphosphotriester-DNA--protein-cysteine S-methyltransferase</fullName>
        <ecNumber evidence="3">2.1.1.-</ecNumber>
    </submittedName>
</protein>
<dbReference type="GO" id="GO:0008168">
    <property type="term" value="F:methyltransferase activity"/>
    <property type="evidence" value="ECO:0007669"/>
    <property type="project" value="UniProtKB-KW"/>
</dbReference>
<dbReference type="GeneID" id="97180807"/>
<accession>A0A2X2J2U6</accession>
<reference evidence="3 4" key="1">
    <citation type="submission" date="2018-06" db="EMBL/GenBank/DDBJ databases">
        <authorList>
            <consortium name="Pathogen Informatics"/>
            <person name="Doyle S."/>
        </authorList>
    </citation>
    <scope>NUCLEOTIDE SEQUENCE [LARGE SCALE GENOMIC DNA]</scope>
    <source>
        <strain evidence="3 4">NCTC11343</strain>
    </source>
</reference>
<name>A0A2X2J2U6_SPHMU</name>
<evidence type="ECO:0000313" key="3">
    <source>
        <dbReference type="EMBL" id="SPZ85923.1"/>
    </source>
</evidence>
<keyword evidence="3" id="KW-0808">Transferase</keyword>
<dbReference type="SUPFAM" id="SSF46689">
    <property type="entry name" value="Homeodomain-like"/>
    <property type="match status" value="2"/>
</dbReference>
<dbReference type="AlphaFoldDB" id="A0A2X2J2U6"/>
<dbReference type="InterPro" id="IPR018060">
    <property type="entry name" value="HTH_AraC"/>
</dbReference>
<evidence type="ECO:0000313" key="4">
    <source>
        <dbReference type="Proteomes" id="UP000251241"/>
    </source>
</evidence>
<dbReference type="InterPro" id="IPR029062">
    <property type="entry name" value="Class_I_gatase-like"/>
</dbReference>
<dbReference type="EMBL" id="UAUU01000008">
    <property type="protein sequence ID" value="SPZ85923.1"/>
    <property type="molecule type" value="Genomic_DNA"/>
</dbReference>
<sequence length="329" mass="37466">MKHLTILVPNSQTGPNTISCIIGTYHVFTEANRYYDQLNREPIFIIELAGVSKQSNFVNGLLTVMPQKDITAIQKTDLIIVPAVISNFTAIEAGNSVLSEWILHHHAKGANVASMCTGAYLLASTGLLDNKSCSIHWKSAANFHKLFPKVNLKTEQIITDEQGIYTNGGGYSFLNLLLYLVEKFYDRQTAIYCSKIFQIDIARQTQSDFMIFNGQKSHGDEMVMRAQDYLENNFSEKISMEKLSEKFTVGRRNFDRRFIKATGNTPVEYLQRIKVESAKKELESSRKTVNEVMYAIGYTDVKAFREIFRRFTGLSPLEYKNKYNKTAIK</sequence>
<dbReference type="SUPFAM" id="SSF52317">
    <property type="entry name" value="Class I glutamine amidotransferase-like"/>
    <property type="match status" value="1"/>
</dbReference>
<organism evidence="3 4">
    <name type="scientific">Sphingobacterium multivorum</name>
    <dbReference type="NCBI Taxonomy" id="28454"/>
    <lineage>
        <taxon>Bacteria</taxon>
        <taxon>Pseudomonadati</taxon>
        <taxon>Bacteroidota</taxon>
        <taxon>Sphingobacteriia</taxon>
        <taxon>Sphingobacteriales</taxon>
        <taxon>Sphingobacteriaceae</taxon>
        <taxon>Sphingobacterium</taxon>
    </lineage>
</organism>
<keyword evidence="2" id="KW-0804">Transcription</keyword>
<dbReference type="InterPro" id="IPR009057">
    <property type="entry name" value="Homeodomain-like_sf"/>
</dbReference>
<evidence type="ECO:0000256" key="2">
    <source>
        <dbReference type="ARBA" id="ARBA00023163"/>
    </source>
</evidence>
<dbReference type="GO" id="GO:0003700">
    <property type="term" value="F:DNA-binding transcription factor activity"/>
    <property type="evidence" value="ECO:0007669"/>
    <property type="project" value="InterPro"/>
</dbReference>
<proteinExistence type="predicted"/>